<evidence type="ECO:0000313" key="3">
    <source>
        <dbReference type="EMBL" id="TDR89867.1"/>
    </source>
</evidence>
<dbReference type="PANTHER" id="PTHR42760">
    <property type="entry name" value="SHORT-CHAIN DEHYDROGENASES/REDUCTASES FAMILY MEMBER"/>
    <property type="match status" value="1"/>
</dbReference>
<gene>
    <name evidence="3" type="ORF">EV668_2703</name>
</gene>
<keyword evidence="2" id="KW-0560">Oxidoreductase</keyword>
<dbReference type="CDD" id="cd05233">
    <property type="entry name" value="SDR_c"/>
    <property type="match status" value="1"/>
</dbReference>
<dbReference type="FunFam" id="3.40.50.720:FF:000084">
    <property type="entry name" value="Short-chain dehydrogenase reductase"/>
    <property type="match status" value="1"/>
</dbReference>
<dbReference type="OrthoDB" id="9805986at2"/>
<dbReference type="PRINTS" id="PR00081">
    <property type="entry name" value="GDHRDH"/>
</dbReference>
<dbReference type="SUPFAM" id="SSF51735">
    <property type="entry name" value="NAD(P)-binding Rossmann-fold domains"/>
    <property type="match status" value="1"/>
</dbReference>
<evidence type="ECO:0000313" key="4">
    <source>
        <dbReference type="Proteomes" id="UP000295122"/>
    </source>
</evidence>
<accession>A0A4R7C067</accession>
<dbReference type="PRINTS" id="PR00080">
    <property type="entry name" value="SDRFAMILY"/>
</dbReference>
<keyword evidence="4" id="KW-1185">Reference proteome</keyword>
<dbReference type="Gene3D" id="3.40.50.720">
    <property type="entry name" value="NAD(P)-binding Rossmann-like Domain"/>
    <property type="match status" value="1"/>
</dbReference>
<protein>
    <submittedName>
        <fullName evidence="3">NAD(P)-dependent dehydrogenase (Short-subunit alcohol dehydrogenase family)</fullName>
    </submittedName>
</protein>
<comment type="caution">
    <text evidence="3">The sequence shown here is derived from an EMBL/GenBank/DDBJ whole genome shotgun (WGS) entry which is preliminary data.</text>
</comment>
<dbReference type="EMBL" id="SNZR01000013">
    <property type="protein sequence ID" value="TDR89867.1"/>
    <property type="molecule type" value="Genomic_DNA"/>
</dbReference>
<dbReference type="AlphaFoldDB" id="A0A4R7C067"/>
<organism evidence="3 4">
    <name type="scientific">Enterovirga rhinocerotis</name>
    <dbReference type="NCBI Taxonomy" id="1339210"/>
    <lineage>
        <taxon>Bacteria</taxon>
        <taxon>Pseudomonadati</taxon>
        <taxon>Pseudomonadota</taxon>
        <taxon>Alphaproteobacteria</taxon>
        <taxon>Hyphomicrobiales</taxon>
        <taxon>Methylobacteriaceae</taxon>
        <taxon>Enterovirga</taxon>
    </lineage>
</organism>
<dbReference type="InterPro" id="IPR036291">
    <property type="entry name" value="NAD(P)-bd_dom_sf"/>
</dbReference>
<evidence type="ECO:0000256" key="2">
    <source>
        <dbReference type="ARBA" id="ARBA00023002"/>
    </source>
</evidence>
<dbReference type="InterPro" id="IPR002347">
    <property type="entry name" value="SDR_fam"/>
</dbReference>
<proteinExistence type="inferred from homology"/>
<reference evidence="3 4" key="1">
    <citation type="submission" date="2019-03" db="EMBL/GenBank/DDBJ databases">
        <title>Genomic Encyclopedia of Type Strains, Phase IV (KMG-IV): sequencing the most valuable type-strain genomes for metagenomic binning, comparative biology and taxonomic classification.</title>
        <authorList>
            <person name="Goeker M."/>
        </authorList>
    </citation>
    <scope>NUCLEOTIDE SEQUENCE [LARGE SCALE GENOMIC DNA]</scope>
    <source>
        <strain evidence="3 4">DSM 25903</strain>
    </source>
</reference>
<dbReference type="Proteomes" id="UP000295122">
    <property type="component" value="Unassembled WGS sequence"/>
</dbReference>
<dbReference type="PANTHER" id="PTHR42760:SF115">
    <property type="entry name" value="3-OXOACYL-[ACYL-CARRIER-PROTEIN] REDUCTASE FABG"/>
    <property type="match status" value="1"/>
</dbReference>
<dbReference type="RefSeq" id="WP_133770818.1">
    <property type="nucleotide sequence ID" value="NZ_SNZR01000013.1"/>
</dbReference>
<comment type="similarity">
    <text evidence="1">Belongs to the short-chain dehydrogenases/reductases (SDR) family.</text>
</comment>
<dbReference type="Pfam" id="PF13561">
    <property type="entry name" value="adh_short_C2"/>
    <property type="match status" value="1"/>
</dbReference>
<dbReference type="GO" id="GO:0016616">
    <property type="term" value="F:oxidoreductase activity, acting on the CH-OH group of donors, NAD or NADP as acceptor"/>
    <property type="evidence" value="ECO:0007669"/>
    <property type="project" value="TreeGrafter"/>
</dbReference>
<name>A0A4R7C067_9HYPH</name>
<sequence length="260" mass="27112">MSKGVAAITGGASGIGEACAREFAKQGYEVAVLDRNIEGAERVAREIGGKAKALDVGREDEIEAVTAWIEDTMGPVEALVNSAGIIQVPVRPSDLPMSVFDDVVRINQRGLYLCCTSFGHRMVTRKRGAIVNIASISGMVSMPLHAYGPSKAAVVSITECLAAEWGPVGVRVNAVSPGYTLTPAVQGAIERGQRDPAQLSQSAALQRLIDPSEIATVCAFLASPGASAVTGINVPVDAGLLCGVTWTQYGGMRMPLSNES</sequence>
<evidence type="ECO:0000256" key="1">
    <source>
        <dbReference type="ARBA" id="ARBA00006484"/>
    </source>
</evidence>